<dbReference type="Pfam" id="PF13460">
    <property type="entry name" value="NAD_binding_10"/>
    <property type="match status" value="1"/>
</dbReference>
<comment type="caution">
    <text evidence="3">The sequence shown here is derived from an EMBL/GenBank/DDBJ whole genome shotgun (WGS) entry which is preliminary data.</text>
</comment>
<feature type="compositionally biased region" description="Low complexity" evidence="1">
    <location>
        <begin position="44"/>
        <end position="56"/>
    </location>
</feature>
<dbReference type="AlphaFoldDB" id="A0A919P891"/>
<evidence type="ECO:0000259" key="2">
    <source>
        <dbReference type="Pfam" id="PF13460"/>
    </source>
</evidence>
<feature type="region of interest" description="Disordered" evidence="1">
    <location>
        <begin position="1"/>
        <end position="72"/>
    </location>
</feature>
<sequence>MRRPPQPGPRVRGAAVRSRPAFAPLASDDAVGSRAEHDKAPCQARGPATRRAARSAPHPRPGQRVRLPGRAPTVGGMRIAIAGGHGQIARRLSRQLAERGDTPLAIVRNPEHVADVEADGATAVLLDLESADAAELAAQLSDADAVVFAAGAGPGSGAARKDTVDRGAAALLADAAQQAGVRRYLLVSSVGAGAEPPEGTDETFVVYLRAKTAAEEDLRARDLDWTILRPGGLTDDAGTGHVRLGAEVPHGQVPRDDVAAVLVALLDEPRTAGLVLELSEGATPIAAAVAAATERED</sequence>
<protein>
    <recommendedName>
        <fullName evidence="2">NAD(P)-binding domain-containing protein</fullName>
    </recommendedName>
</protein>
<gene>
    <name evidence="3" type="ORF">Cpa01nite_12670</name>
</gene>
<dbReference type="Gene3D" id="3.40.50.720">
    <property type="entry name" value="NAD(P)-binding Rossmann-like Domain"/>
    <property type="match status" value="1"/>
</dbReference>
<dbReference type="Proteomes" id="UP000642125">
    <property type="component" value="Unassembled WGS sequence"/>
</dbReference>
<proteinExistence type="predicted"/>
<dbReference type="EMBL" id="BONO01000007">
    <property type="protein sequence ID" value="GIG35886.1"/>
    <property type="molecule type" value="Genomic_DNA"/>
</dbReference>
<dbReference type="InterPro" id="IPR036291">
    <property type="entry name" value="NAD(P)-bd_dom_sf"/>
</dbReference>
<dbReference type="SUPFAM" id="SSF51735">
    <property type="entry name" value="NAD(P)-binding Rossmann-fold domains"/>
    <property type="match status" value="1"/>
</dbReference>
<dbReference type="PANTHER" id="PTHR15020:SF50">
    <property type="entry name" value="UPF0659 PROTEIN YMR090W"/>
    <property type="match status" value="1"/>
</dbReference>
<dbReference type="CDD" id="cd05243">
    <property type="entry name" value="SDR_a5"/>
    <property type="match status" value="1"/>
</dbReference>
<accession>A0A919P891</accession>
<name>A0A919P891_9CELL</name>
<keyword evidence="4" id="KW-1185">Reference proteome</keyword>
<evidence type="ECO:0000313" key="3">
    <source>
        <dbReference type="EMBL" id="GIG35886.1"/>
    </source>
</evidence>
<reference evidence="3" key="1">
    <citation type="submission" date="2021-01" db="EMBL/GenBank/DDBJ databases">
        <title>Whole genome shotgun sequence of Cellulomonas pakistanensis NBRC 110800.</title>
        <authorList>
            <person name="Komaki H."/>
            <person name="Tamura T."/>
        </authorList>
    </citation>
    <scope>NUCLEOTIDE SEQUENCE</scope>
    <source>
        <strain evidence="3">NBRC 110800</strain>
    </source>
</reference>
<evidence type="ECO:0000256" key="1">
    <source>
        <dbReference type="SAM" id="MobiDB-lite"/>
    </source>
</evidence>
<evidence type="ECO:0000313" key="4">
    <source>
        <dbReference type="Proteomes" id="UP000642125"/>
    </source>
</evidence>
<dbReference type="InterPro" id="IPR016040">
    <property type="entry name" value="NAD(P)-bd_dom"/>
</dbReference>
<feature type="domain" description="NAD(P)-binding" evidence="2">
    <location>
        <begin position="83"/>
        <end position="269"/>
    </location>
</feature>
<organism evidence="3 4">
    <name type="scientific">Cellulomonas pakistanensis</name>
    <dbReference type="NCBI Taxonomy" id="992287"/>
    <lineage>
        <taxon>Bacteria</taxon>
        <taxon>Bacillati</taxon>
        <taxon>Actinomycetota</taxon>
        <taxon>Actinomycetes</taxon>
        <taxon>Micrococcales</taxon>
        <taxon>Cellulomonadaceae</taxon>
        <taxon>Cellulomonas</taxon>
    </lineage>
</organism>
<dbReference type="PANTHER" id="PTHR15020">
    <property type="entry name" value="FLAVIN REDUCTASE-RELATED"/>
    <property type="match status" value="1"/>
</dbReference>